<evidence type="ECO:0000313" key="3">
    <source>
        <dbReference type="Proteomes" id="UP000500890"/>
    </source>
</evidence>
<name>A0A6G8ALD1_9ENTE</name>
<dbReference type="Proteomes" id="UP000500890">
    <property type="component" value="Chromosome"/>
</dbReference>
<organism evidence="2 3">
    <name type="scientific">Vagococcus coleopterorum</name>
    <dbReference type="NCBI Taxonomy" id="2714946"/>
    <lineage>
        <taxon>Bacteria</taxon>
        <taxon>Bacillati</taxon>
        <taxon>Bacillota</taxon>
        <taxon>Bacilli</taxon>
        <taxon>Lactobacillales</taxon>
        <taxon>Enterococcaceae</taxon>
        <taxon>Vagococcus</taxon>
    </lineage>
</organism>
<gene>
    <name evidence="2" type="ORF">G7081_01180</name>
</gene>
<proteinExistence type="predicted"/>
<dbReference type="RefSeq" id="WP_166006650.1">
    <property type="nucleotide sequence ID" value="NZ_CP049886.1"/>
</dbReference>
<keyword evidence="1" id="KW-0175">Coiled coil</keyword>
<dbReference type="KEGG" id="vah:G7081_01180"/>
<sequence length="135" mass="15027">MTEEIKNEEVKATEPENCNCECHIPSEEVKAHAEEFKTQLDDALNQAKDHLADVDVEGQMEEAQKQAEEAMAKFKEATKITPEKKAEMEKAVNGAVEDFKGIVDKAADSGLIDQAKGFMNNLGKFVEDLVKDQQK</sequence>
<dbReference type="AlphaFoldDB" id="A0A6G8ALD1"/>
<dbReference type="EMBL" id="CP049886">
    <property type="protein sequence ID" value="QIL45797.1"/>
    <property type="molecule type" value="Genomic_DNA"/>
</dbReference>
<feature type="coiled-coil region" evidence="1">
    <location>
        <begin position="26"/>
        <end position="80"/>
    </location>
</feature>
<reference evidence="2 3" key="1">
    <citation type="submission" date="2020-03" db="EMBL/GenBank/DDBJ databases">
        <title>Vagococcus sp. nov., isolated from beetles.</title>
        <authorList>
            <person name="Hyun D.-W."/>
            <person name="Bae J.-W."/>
        </authorList>
    </citation>
    <scope>NUCLEOTIDE SEQUENCE [LARGE SCALE GENOMIC DNA]</scope>
    <source>
        <strain evidence="2 3">HDW17A</strain>
    </source>
</reference>
<keyword evidence="3" id="KW-1185">Reference proteome</keyword>
<accession>A0A6G8ALD1</accession>
<evidence type="ECO:0000313" key="2">
    <source>
        <dbReference type="EMBL" id="QIL45797.1"/>
    </source>
</evidence>
<evidence type="ECO:0000256" key="1">
    <source>
        <dbReference type="SAM" id="Coils"/>
    </source>
</evidence>
<protein>
    <submittedName>
        <fullName evidence="2">Uncharacterized protein</fullName>
    </submittedName>
</protein>